<dbReference type="GO" id="GO:0050906">
    <property type="term" value="P:detection of stimulus involved in sensory perception"/>
    <property type="evidence" value="ECO:0007669"/>
    <property type="project" value="UniProtKB-ARBA"/>
</dbReference>
<keyword evidence="7" id="KW-0406">Ion transport</keyword>
<dbReference type="Gene3D" id="1.10.287.70">
    <property type="match status" value="1"/>
</dbReference>
<dbReference type="SUPFAM" id="SSF53850">
    <property type="entry name" value="Periplasmic binding protein-like II"/>
    <property type="match status" value="1"/>
</dbReference>
<comment type="subcellular location">
    <subcellularLocation>
        <location evidence="1">Cell membrane</location>
        <topology evidence="1">Multi-pass membrane protein</topology>
    </subcellularLocation>
</comment>
<keyword evidence="18" id="KW-1185">Reference proteome</keyword>
<evidence type="ECO:0000256" key="12">
    <source>
        <dbReference type="ARBA" id="ARBA00023303"/>
    </source>
</evidence>
<evidence type="ECO:0000256" key="3">
    <source>
        <dbReference type="ARBA" id="ARBA00022448"/>
    </source>
</evidence>
<gene>
    <name evidence="17" type="ORF">Zmor_025750</name>
</gene>
<evidence type="ECO:0000256" key="6">
    <source>
        <dbReference type="ARBA" id="ARBA00022989"/>
    </source>
</evidence>
<keyword evidence="3" id="KW-0813">Transport</keyword>
<feature type="transmembrane region" description="Helical" evidence="13">
    <location>
        <begin position="376"/>
        <end position="395"/>
    </location>
</feature>
<evidence type="ECO:0000256" key="2">
    <source>
        <dbReference type="ARBA" id="ARBA00008685"/>
    </source>
</evidence>
<sequence>MHLKVVAILVFVAYSTQNGYEFIFQKTLNARLFRLKSILHDDEEQNDDNFRLLLEEIMVKNLLPYKCVVLLSDDIYSGTFSKSWFRRFGPYITFIVLNVDEYEDLLSPSDETKSALTTAKNEGCQMYIILVSNGLQVARLLRFGDRYRVINTRAKFIISYDNRLFDKSLFYIWKRIINVIFIRRYGGERSGQSIPWFEITTVPFPSQITSVLVPRRLDIWTKSKFRKGVDLFRDKTSDLRNQTLKVAAFSHIPGTTKNLQTNTVRAVLGNFSGAEVEILQTVSAAMNFRCEMYEPVNANAQMWGGKQASGKYTGLIGEMVGTSADIALGDLYYTPYFLELMDLSVPYNTECLTFLTPESLTDNSWKTLILPFKPSMWAAVIVCLLISGGVFYALARFHETISRIKEKTKNVDPLSKKRKIITLSMCPDLEKLDPNVKYTLMKEKYNPPKPEGEAVGLYQFSRPFNSMLYTYSMLLLVSLPKLPTGWSLRMLTGWYWLYSLLLVVAYRASMTAILASPTPRVTINTLQELINSRLKCGGWGEVNREFFKMSLDPSTKLIGENFEVVNDSNEAVDKVAQGVFAFYENSYFLKEALVKRQLRFQMSRVSSASNQSQEMKDIAKEDRNLHIMTDCVIKMPISIGLQKNSPIKPRVDKYIRRVLEAGLIKKWLDDVMSPILNAEVQRTPEESKAIMSMKKLFGALVALSIGYFISVAALVAEIIHFNYHVKKDPNYNKYSRSIQYVKKAE</sequence>
<evidence type="ECO:0000256" key="1">
    <source>
        <dbReference type="ARBA" id="ARBA00004651"/>
    </source>
</evidence>
<evidence type="ECO:0000259" key="16">
    <source>
        <dbReference type="Pfam" id="PF10613"/>
    </source>
</evidence>
<dbReference type="Gene3D" id="3.40.190.10">
    <property type="entry name" value="Periplasmic binding protein-like II"/>
    <property type="match status" value="1"/>
</dbReference>
<feature type="signal peptide" evidence="14">
    <location>
        <begin position="1"/>
        <end position="17"/>
    </location>
</feature>
<evidence type="ECO:0000256" key="8">
    <source>
        <dbReference type="ARBA" id="ARBA00023136"/>
    </source>
</evidence>
<keyword evidence="8 13" id="KW-0472">Membrane</keyword>
<keyword evidence="4" id="KW-1003">Cell membrane</keyword>
<evidence type="ECO:0000313" key="18">
    <source>
        <dbReference type="Proteomes" id="UP001168821"/>
    </source>
</evidence>
<dbReference type="EMBL" id="JALNTZ010000008">
    <property type="protein sequence ID" value="KAJ3643009.1"/>
    <property type="molecule type" value="Genomic_DNA"/>
</dbReference>
<dbReference type="InterPro" id="IPR001320">
    <property type="entry name" value="Iontro_rcpt_C"/>
</dbReference>
<evidence type="ECO:0000256" key="13">
    <source>
        <dbReference type="SAM" id="Phobius"/>
    </source>
</evidence>
<keyword evidence="10" id="KW-0325">Glycoprotein</keyword>
<dbReference type="PANTHER" id="PTHR42643">
    <property type="entry name" value="IONOTROPIC RECEPTOR 20A-RELATED"/>
    <property type="match status" value="1"/>
</dbReference>
<evidence type="ECO:0000256" key="11">
    <source>
        <dbReference type="ARBA" id="ARBA00023286"/>
    </source>
</evidence>
<dbReference type="InterPro" id="IPR052192">
    <property type="entry name" value="Insect_Ionotropic_Sensory_Rcpt"/>
</dbReference>
<feature type="domain" description="Ionotropic glutamate receptor L-glutamate and glycine-binding" evidence="16">
    <location>
        <begin position="244"/>
        <end position="356"/>
    </location>
</feature>
<reference evidence="17" key="1">
    <citation type="journal article" date="2023" name="G3 (Bethesda)">
        <title>Whole genome assemblies of Zophobas morio and Tenebrio molitor.</title>
        <authorList>
            <person name="Kaur S."/>
            <person name="Stinson S.A."/>
            <person name="diCenzo G.C."/>
        </authorList>
    </citation>
    <scope>NUCLEOTIDE SEQUENCE</scope>
    <source>
        <strain evidence="17">QUZm001</strain>
    </source>
</reference>
<comment type="similarity">
    <text evidence="2">Belongs to the glutamate-gated ion channel (TC 1.A.10.1) family.</text>
</comment>
<evidence type="ECO:0000256" key="7">
    <source>
        <dbReference type="ARBA" id="ARBA00023065"/>
    </source>
</evidence>
<feature type="transmembrane region" description="Helical" evidence="13">
    <location>
        <begin position="468"/>
        <end position="488"/>
    </location>
</feature>
<evidence type="ECO:0000256" key="4">
    <source>
        <dbReference type="ARBA" id="ARBA00022475"/>
    </source>
</evidence>
<protein>
    <submittedName>
        <fullName evidence="17">Uncharacterized protein</fullName>
    </submittedName>
</protein>
<organism evidence="17 18">
    <name type="scientific">Zophobas morio</name>
    <dbReference type="NCBI Taxonomy" id="2755281"/>
    <lineage>
        <taxon>Eukaryota</taxon>
        <taxon>Metazoa</taxon>
        <taxon>Ecdysozoa</taxon>
        <taxon>Arthropoda</taxon>
        <taxon>Hexapoda</taxon>
        <taxon>Insecta</taxon>
        <taxon>Pterygota</taxon>
        <taxon>Neoptera</taxon>
        <taxon>Endopterygota</taxon>
        <taxon>Coleoptera</taxon>
        <taxon>Polyphaga</taxon>
        <taxon>Cucujiformia</taxon>
        <taxon>Tenebrionidae</taxon>
        <taxon>Zophobas</taxon>
    </lineage>
</organism>
<dbReference type="Pfam" id="PF10613">
    <property type="entry name" value="Lig_chan-Glu_bd"/>
    <property type="match status" value="1"/>
</dbReference>
<comment type="caution">
    <text evidence="17">The sequence shown here is derived from an EMBL/GenBank/DDBJ whole genome shotgun (WGS) entry which is preliminary data.</text>
</comment>
<feature type="transmembrane region" description="Helical" evidence="13">
    <location>
        <begin position="696"/>
        <end position="721"/>
    </location>
</feature>
<feature type="chain" id="PRO_5041460240" evidence="14">
    <location>
        <begin position="18"/>
        <end position="745"/>
    </location>
</feature>
<dbReference type="AlphaFoldDB" id="A0AA38HSR3"/>
<evidence type="ECO:0000259" key="15">
    <source>
        <dbReference type="Pfam" id="PF00060"/>
    </source>
</evidence>
<keyword evidence="12" id="KW-0407">Ion channel</keyword>
<keyword evidence="9" id="KW-0675">Receptor</keyword>
<dbReference type="Pfam" id="PF00060">
    <property type="entry name" value="Lig_chan"/>
    <property type="match status" value="1"/>
</dbReference>
<keyword evidence="6 13" id="KW-1133">Transmembrane helix</keyword>
<feature type="transmembrane region" description="Helical" evidence="13">
    <location>
        <begin position="494"/>
        <end position="515"/>
    </location>
</feature>
<keyword evidence="11" id="KW-1071">Ligand-gated ion channel</keyword>
<evidence type="ECO:0000256" key="10">
    <source>
        <dbReference type="ARBA" id="ARBA00023180"/>
    </source>
</evidence>
<name>A0AA38HSR3_9CUCU</name>
<dbReference type="GO" id="GO:0005886">
    <property type="term" value="C:plasma membrane"/>
    <property type="evidence" value="ECO:0007669"/>
    <property type="project" value="UniProtKB-SubCell"/>
</dbReference>
<evidence type="ECO:0000256" key="14">
    <source>
        <dbReference type="SAM" id="SignalP"/>
    </source>
</evidence>
<dbReference type="PANTHER" id="PTHR42643:SF35">
    <property type="entry name" value="IONOTROPIC RECEPTOR 68A, ISOFORM A"/>
    <property type="match status" value="1"/>
</dbReference>
<keyword evidence="5 13" id="KW-0812">Transmembrane</keyword>
<dbReference type="InterPro" id="IPR019594">
    <property type="entry name" value="Glu/Gly-bd"/>
</dbReference>
<evidence type="ECO:0000256" key="5">
    <source>
        <dbReference type="ARBA" id="ARBA00022692"/>
    </source>
</evidence>
<dbReference type="GO" id="GO:0015276">
    <property type="term" value="F:ligand-gated monoatomic ion channel activity"/>
    <property type="evidence" value="ECO:0007669"/>
    <property type="project" value="InterPro"/>
</dbReference>
<evidence type="ECO:0000256" key="9">
    <source>
        <dbReference type="ARBA" id="ARBA00023170"/>
    </source>
</evidence>
<keyword evidence="14" id="KW-0732">Signal</keyword>
<accession>A0AA38HSR3</accession>
<proteinExistence type="inferred from homology"/>
<feature type="domain" description="Ionotropic glutamate receptor C-terminal" evidence="15">
    <location>
        <begin position="462"/>
        <end position="705"/>
    </location>
</feature>
<dbReference type="Proteomes" id="UP001168821">
    <property type="component" value="Unassembled WGS sequence"/>
</dbReference>
<evidence type="ECO:0000313" key="17">
    <source>
        <dbReference type="EMBL" id="KAJ3643009.1"/>
    </source>
</evidence>